<dbReference type="Proteomes" id="UP001215280">
    <property type="component" value="Unassembled WGS sequence"/>
</dbReference>
<dbReference type="AlphaFoldDB" id="A0AAD7KH81"/>
<evidence type="ECO:0000313" key="1">
    <source>
        <dbReference type="EMBL" id="KAJ7785351.1"/>
    </source>
</evidence>
<keyword evidence="2" id="KW-1185">Reference proteome</keyword>
<proteinExistence type="predicted"/>
<name>A0AAD7KH81_9AGAR</name>
<protein>
    <recommendedName>
        <fullName evidence="3">F-box domain-containing protein</fullName>
    </recommendedName>
</protein>
<reference evidence="1" key="1">
    <citation type="submission" date="2023-03" db="EMBL/GenBank/DDBJ databases">
        <title>Massive genome expansion in bonnet fungi (Mycena s.s.) driven by repeated elements and novel gene families across ecological guilds.</title>
        <authorList>
            <consortium name="Lawrence Berkeley National Laboratory"/>
            <person name="Harder C.B."/>
            <person name="Miyauchi S."/>
            <person name="Viragh M."/>
            <person name="Kuo A."/>
            <person name="Thoen E."/>
            <person name="Andreopoulos B."/>
            <person name="Lu D."/>
            <person name="Skrede I."/>
            <person name="Drula E."/>
            <person name="Henrissat B."/>
            <person name="Morin E."/>
            <person name="Kohler A."/>
            <person name="Barry K."/>
            <person name="LaButti K."/>
            <person name="Morin E."/>
            <person name="Salamov A."/>
            <person name="Lipzen A."/>
            <person name="Mereny Z."/>
            <person name="Hegedus B."/>
            <person name="Baldrian P."/>
            <person name="Stursova M."/>
            <person name="Weitz H."/>
            <person name="Taylor A."/>
            <person name="Grigoriev I.V."/>
            <person name="Nagy L.G."/>
            <person name="Martin F."/>
            <person name="Kauserud H."/>
        </authorList>
    </citation>
    <scope>NUCLEOTIDE SEQUENCE</scope>
    <source>
        <strain evidence="1">CBHHK188m</strain>
    </source>
</reference>
<dbReference type="EMBL" id="JARJLG010000001">
    <property type="protein sequence ID" value="KAJ7785351.1"/>
    <property type="molecule type" value="Genomic_DNA"/>
</dbReference>
<evidence type="ECO:0008006" key="3">
    <source>
        <dbReference type="Google" id="ProtNLM"/>
    </source>
</evidence>
<sequence>MNAPGAYAAPKSLLTIKSLLADRALTVERPRQQPPSLIFRLPAEMLAEMFMHATATAEVQNASESDLRMPLPMYFHFVLSHVCALWRVVALHTPSLWCRVVLHLRNRVTGFGNLTLLAKTCFERSCELPLALIITSSIAASSRIPNLSMDLVLPVRHRIRHLELQLPAVFTESIFKLPRNSLKVLESINICALIDSHDAALWAAEDNAMVRGPWFRSMSGLEGAPLLKSVKFSCMHPTGVLVAWRGQGFRPLGFDPYVAGLPWGQLTELALRDLEIRCDDAVYALEMATNLLHCSLDLETLPPLEPVLVFTNAPPTDSDPLPLKIKKPMTVPALLVLELAVSGSGTVATDFFDRLILPSLTELSIKYKDTQTLPCATLTKLQERSSFSLERFVLTSRTGDSLLPFFQSSPRICRLQLVFCGLELAPLVAALTRTAGGNTLLPRLRILTLVDSWAEETPRTAWVCATKAVVEMARSRWRVQAGSANPRLAAFTFGSGATLSEKKSARIHRLQAEGMRVRAVISLPQRESLARNDNINMILQLDES</sequence>
<comment type="caution">
    <text evidence="1">The sequence shown here is derived from an EMBL/GenBank/DDBJ whole genome shotgun (WGS) entry which is preliminary data.</text>
</comment>
<gene>
    <name evidence="1" type="ORF">DFH07DRAFT_948432</name>
</gene>
<accession>A0AAD7KH81</accession>
<organism evidence="1 2">
    <name type="scientific">Mycena maculata</name>
    <dbReference type="NCBI Taxonomy" id="230809"/>
    <lineage>
        <taxon>Eukaryota</taxon>
        <taxon>Fungi</taxon>
        <taxon>Dikarya</taxon>
        <taxon>Basidiomycota</taxon>
        <taxon>Agaricomycotina</taxon>
        <taxon>Agaricomycetes</taxon>
        <taxon>Agaricomycetidae</taxon>
        <taxon>Agaricales</taxon>
        <taxon>Marasmiineae</taxon>
        <taxon>Mycenaceae</taxon>
        <taxon>Mycena</taxon>
    </lineage>
</organism>
<evidence type="ECO:0000313" key="2">
    <source>
        <dbReference type="Proteomes" id="UP001215280"/>
    </source>
</evidence>